<dbReference type="eggNOG" id="ENOG5032UWS">
    <property type="taxonomic scope" value="Bacteria"/>
</dbReference>
<comment type="caution">
    <text evidence="2">The sequence shown here is derived from an EMBL/GenBank/DDBJ whole genome shotgun (WGS) entry which is preliminary data.</text>
</comment>
<dbReference type="Proteomes" id="UP000019205">
    <property type="component" value="Chromosome"/>
</dbReference>
<reference evidence="2 3" key="1">
    <citation type="journal article" date="2007" name="Proc. Natl. Acad. Sci. U.S.A.">
        <title>Characterization of a marine gammaproteobacterium capable of aerobic anoxygenic photosynthesis.</title>
        <authorList>
            <person name="Fuchs B.M."/>
            <person name="Spring S."/>
            <person name="Teeling H."/>
            <person name="Quast C."/>
            <person name="Wulf J."/>
            <person name="Schattenhofer M."/>
            <person name="Yan S."/>
            <person name="Ferriera S."/>
            <person name="Johnson J."/>
            <person name="Glockner F.O."/>
            <person name="Amann R."/>
        </authorList>
    </citation>
    <scope>NUCLEOTIDE SEQUENCE [LARGE SCALE GENOMIC DNA]</scope>
    <source>
        <strain evidence="2">KT71</strain>
    </source>
</reference>
<name>A4A4M5_9GAMM</name>
<accession>A4A4M5</accession>
<protein>
    <submittedName>
        <fullName evidence="2">Uncharacterized protein</fullName>
    </submittedName>
</protein>
<sequence length="130" mass="15282">MKNPSDGNILDTIFKEYYAEFQQYEQTPNSRSSKIYVPIDCELLARRLRMDEHLLFGRLYYHLDQKYRYTQEDGSKVYLFAFKVGKDRHAVNFPLLAAVLAEHKLSFNRFMFPMAISCVALSVSIWAVLK</sequence>
<keyword evidence="1" id="KW-1133">Transmembrane helix</keyword>
<keyword evidence="3" id="KW-1185">Reference proteome</keyword>
<dbReference type="OrthoDB" id="7619188at2"/>
<gene>
    <name evidence="2" type="ORF">KT71_08972</name>
</gene>
<reference evidence="2 3" key="2">
    <citation type="journal article" date="2009" name="PLoS ONE">
        <title>The photosynthetic apparatus and its regulation in the aerobic gammaproteobacterium Congregibacter litoralis gen. nov., sp. nov.</title>
        <authorList>
            <person name="Spring S."/>
            <person name="Lunsdorf H."/>
            <person name="Fuchs B.M."/>
            <person name="Tindall B.J."/>
        </authorList>
    </citation>
    <scope>NUCLEOTIDE SEQUENCE [LARGE SCALE GENOMIC DNA]</scope>
    <source>
        <strain evidence="2">KT71</strain>
    </source>
</reference>
<evidence type="ECO:0000256" key="1">
    <source>
        <dbReference type="SAM" id="Phobius"/>
    </source>
</evidence>
<dbReference type="HOGENOM" id="CLU_138534_0_0_6"/>
<keyword evidence="1" id="KW-0812">Transmembrane</keyword>
<feature type="transmembrane region" description="Helical" evidence="1">
    <location>
        <begin position="110"/>
        <end position="129"/>
    </location>
</feature>
<keyword evidence="1" id="KW-0472">Membrane</keyword>
<organism evidence="2 3">
    <name type="scientific">Congregibacter litoralis KT71</name>
    <dbReference type="NCBI Taxonomy" id="314285"/>
    <lineage>
        <taxon>Bacteria</taxon>
        <taxon>Pseudomonadati</taxon>
        <taxon>Pseudomonadota</taxon>
        <taxon>Gammaproteobacteria</taxon>
        <taxon>Cellvibrionales</taxon>
        <taxon>Halieaceae</taxon>
        <taxon>Congregibacter</taxon>
    </lineage>
</organism>
<evidence type="ECO:0000313" key="3">
    <source>
        <dbReference type="Proteomes" id="UP000019205"/>
    </source>
</evidence>
<dbReference type="AlphaFoldDB" id="A4A4M5"/>
<evidence type="ECO:0000313" key="2">
    <source>
        <dbReference type="EMBL" id="EAQ98746.1"/>
    </source>
</evidence>
<dbReference type="EMBL" id="AAOA02000003">
    <property type="protein sequence ID" value="EAQ98746.1"/>
    <property type="molecule type" value="Genomic_DNA"/>
</dbReference>
<proteinExistence type="predicted"/>